<dbReference type="PANTHER" id="PTHR23030">
    <property type="entry name" value="PCD6 INTERACTING PROTEIN-RELATED"/>
    <property type="match status" value="1"/>
</dbReference>
<feature type="compositionally biased region" description="Low complexity" evidence="6">
    <location>
        <begin position="1146"/>
        <end position="1155"/>
    </location>
</feature>
<dbReference type="InterPro" id="IPR004328">
    <property type="entry name" value="BRO1_dom"/>
</dbReference>
<dbReference type="PANTHER" id="PTHR23030:SF30">
    <property type="entry name" value="TYROSINE-PROTEIN PHOSPHATASE NON-RECEPTOR TYPE 23"/>
    <property type="match status" value="1"/>
</dbReference>
<keyword evidence="4" id="KW-0967">Endosome</keyword>
<feature type="compositionally biased region" description="Low complexity" evidence="6">
    <location>
        <begin position="1266"/>
        <end position="1275"/>
    </location>
</feature>
<evidence type="ECO:0000256" key="2">
    <source>
        <dbReference type="ARBA" id="ARBA00004496"/>
    </source>
</evidence>
<feature type="region of interest" description="Disordered" evidence="6">
    <location>
        <begin position="1038"/>
        <end position="1104"/>
    </location>
</feature>
<keyword evidence="9" id="KW-1185">Reference proteome</keyword>
<feature type="compositionally biased region" description="Polar residues" evidence="6">
    <location>
        <begin position="838"/>
        <end position="852"/>
    </location>
</feature>
<protein>
    <recommendedName>
        <fullName evidence="5">BRO domain-containing protein 1</fullName>
    </recommendedName>
</protein>
<evidence type="ECO:0000256" key="1">
    <source>
        <dbReference type="ARBA" id="ARBA00004177"/>
    </source>
</evidence>
<feature type="compositionally biased region" description="Low complexity" evidence="6">
    <location>
        <begin position="1451"/>
        <end position="1464"/>
    </location>
</feature>
<dbReference type="SMART" id="SM01041">
    <property type="entry name" value="BRO1"/>
    <property type="match status" value="1"/>
</dbReference>
<feature type="compositionally biased region" description="Polar residues" evidence="6">
    <location>
        <begin position="939"/>
        <end position="950"/>
    </location>
</feature>
<dbReference type="GO" id="GO:0005768">
    <property type="term" value="C:endosome"/>
    <property type="evidence" value="ECO:0007669"/>
    <property type="project" value="UniProtKB-SubCell"/>
</dbReference>
<feature type="compositionally biased region" description="Polar residues" evidence="6">
    <location>
        <begin position="1313"/>
        <end position="1322"/>
    </location>
</feature>
<evidence type="ECO:0000256" key="4">
    <source>
        <dbReference type="ARBA" id="ARBA00022753"/>
    </source>
</evidence>
<evidence type="ECO:0000313" key="8">
    <source>
        <dbReference type="EMBL" id="KAJ1919188.1"/>
    </source>
</evidence>
<gene>
    <name evidence="8" type="primary">BRO1</name>
    <name evidence="8" type="ORF">H4219_002135</name>
</gene>
<feature type="compositionally biased region" description="Low complexity" evidence="6">
    <location>
        <begin position="1423"/>
        <end position="1437"/>
    </location>
</feature>
<dbReference type="PROSITE" id="PS51180">
    <property type="entry name" value="BRO1"/>
    <property type="match status" value="1"/>
</dbReference>
<dbReference type="InterPro" id="IPR038499">
    <property type="entry name" value="BRO1_sf"/>
</dbReference>
<dbReference type="Pfam" id="PF03097">
    <property type="entry name" value="BRO1"/>
    <property type="match status" value="1"/>
</dbReference>
<name>A0A9W8A446_9FUNG</name>
<comment type="caution">
    <text evidence="8">The sequence shown here is derived from an EMBL/GenBank/DDBJ whole genome shotgun (WGS) entry which is preliminary data.</text>
</comment>
<feature type="domain" description="BRO1" evidence="7">
    <location>
        <begin position="7"/>
        <end position="438"/>
    </location>
</feature>
<feature type="compositionally biased region" description="Low complexity" evidence="6">
    <location>
        <begin position="1533"/>
        <end position="1555"/>
    </location>
</feature>
<feature type="compositionally biased region" description="Low complexity" evidence="6">
    <location>
        <begin position="1287"/>
        <end position="1304"/>
    </location>
</feature>
<feature type="region of interest" description="Disordered" evidence="6">
    <location>
        <begin position="1117"/>
        <end position="1155"/>
    </location>
</feature>
<feature type="region of interest" description="Disordered" evidence="6">
    <location>
        <begin position="1185"/>
        <end position="1225"/>
    </location>
</feature>
<evidence type="ECO:0000256" key="5">
    <source>
        <dbReference type="ARBA" id="ARBA00041284"/>
    </source>
</evidence>
<feature type="compositionally biased region" description="Polar residues" evidence="6">
    <location>
        <begin position="861"/>
        <end position="882"/>
    </location>
</feature>
<dbReference type="InterPro" id="IPR025304">
    <property type="entry name" value="ALIX_V_dom"/>
</dbReference>
<dbReference type="Gene3D" id="1.20.140.50">
    <property type="entry name" value="alix/aip1 like domains"/>
    <property type="match status" value="1"/>
</dbReference>
<feature type="compositionally biased region" description="Low complexity" evidence="6">
    <location>
        <begin position="1580"/>
        <end position="1622"/>
    </location>
</feature>
<feature type="compositionally biased region" description="Low complexity" evidence="6">
    <location>
        <begin position="1630"/>
        <end position="1641"/>
    </location>
</feature>
<dbReference type="Gene3D" id="1.25.40.280">
    <property type="entry name" value="alix/aip1 like domains"/>
    <property type="match status" value="1"/>
</dbReference>
<feature type="compositionally biased region" description="Low complexity" evidence="6">
    <location>
        <begin position="1190"/>
        <end position="1224"/>
    </location>
</feature>
<feature type="compositionally biased region" description="Polar residues" evidence="6">
    <location>
        <begin position="1038"/>
        <end position="1055"/>
    </location>
</feature>
<proteinExistence type="predicted"/>
<evidence type="ECO:0000259" key="7">
    <source>
        <dbReference type="PROSITE" id="PS51180"/>
    </source>
</evidence>
<feature type="compositionally biased region" description="Pro residues" evidence="6">
    <location>
        <begin position="895"/>
        <end position="905"/>
    </location>
</feature>
<evidence type="ECO:0000256" key="3">
    <source>
        <dbReference type="ARBA" id="ARBA00022490"/>
    </source>
</evidence>
<feature type="compositionally biased region" description="Low complexity" evidence="6">
    <location>
        <begin position="1089"/>
        <end position="1098"/>
    </location>
</feature>
<dbReference type="Proteomes" id="UP001150538">
    <property type="component" value="Unassembled WGS sequence"/>
</dbReference>
<dbReference type="OrthoDB" id="2141925at2759"/>
<sequence>MQSGRFPCIRIPLKQCEPVDWVAPLQHYIKNTYQDDPRRHFDSIAAFNRMRQEVLDAQPNTNGRDLIYQYYIQLDHLEHRLIQHYPPPQLEFVWKDAFDFQQKTQSSLAFEKAGIMYNLAAVLGMYGAEVLTNSQVHQQSLNQSPSKIASAASSTDIKYNDVVNQAYYHFQCAAMQFKLIAETFQHAPSFDLRPETNNALCQAMLAQAHECVYIQTMSQKMRSSNVAKVVNQVARAYEKLVELLEQLEGPVPLGWKLLAKTKNKYYLALAQLNAADASTAKKKHGEAVTRYTLAAQHIEQAIKTAKSFTAGIFSTENPVESFYPNEPRELVDACNTLSSKIKTAREEASKDNDLVYHQDEPKIEDLDPINPPGDKHGVTEPKDMGMLYIRDEPEFLHRNLFKNLIPLEVHQHISMYTEEKAKLLRGEVEKSQFSDSELEEMLGFMQVPSCLRKFEETLSNQDPTHPNASLPPRERMVNELSEPGISLSKAAVEIQEREHNYSLKSHIEKLDQARNRAVMDLNNIGDMLDNEQLESDRLADTHKDNSGFSLYPSSTVNVEYRNTLQSYRQSLEKAVKSDKALRNAFTNYVEPYLDAFRQGKEGVRGALSYHIATNLDKESLKVENSETLLDVDQDQPMGLGGHIDAVKATYNKLLHLREERQALTADFKKKVHEDKDDGVIDMLMRSDLRGQHQEDNREKFFAQQLDKFQPFVQRLQGLHNKQVQLCKQLTSEFRSLMELVPAKSIQNQWATAESQKEQFEETLLSAASKYDEIANNVNSGTEFYRKLNEGTMELNAKVRRFVESRAMERSAEIKRAEDNKSLMEQAALKKRLEQYNSTNIGNTGTATAQPNGLPNPLNAGQRAQMNNAGGYTETYRNTSPPTGYSSVGGGYPQQQVPPPPPPPHNPSFDGTHRQQNRYSDISTGQMIDQMASMQLGSVNQGNRTSASYTATAPPLYPTESSSSGVAGAYNQQPPPPRSSDTFSGRYQNPGTQYSSQQQQQQNNYTVYTQAQTYQHQPPLSQQAHVGYTTGTSPYANTSMFDPMSSNISQPMSNPSGIAIQAANPPLLPQHQQQHQQPPPPPQQQVGLVPSSPLQQQSSMVTPYSSSPYVHGVTAYPAQKSPVDNSGPREYASYYGPNAVSSNISHQQQQQQPQNVGLPQVQQNYRNSSIGHVAPTANILSPTHEQTSFIQQPPVTQPPSQSNTGLQHAQQPPYQPQQHQRQQQYTLSQPAVSNVSMGYTAPYQAPAQQHSTYFSSGQSVPPPPPVGQSQPTQSPPYVDQPNLGMISNIAAPQAQPQIQQQGNAGYASQPPAQPQTYQSSTVNQQAIPAQQYQYSQQQQQQPSVNHQRPPMSQTYSGSAVAPDNSWNSQRPPPPQQQQQQPPPPAYPNQQQHRPSVDYTAASNNVSGSGSGLNIHNNTVTGSGYQAQSQHQPQYQAPPVHQQPQQGYHGHAQVQQPQVQMTHQLQAGPAVSSNPGPSGPMQYGNRNSYVAAPQQPQQNAHQSPSYQPNRHHPQQQQQQQQQVPPPPPPPPPHPVQSQGSYQPQPHPQQQQYYQQGSAVPGHSYQQPASGHYQAPPPPPPQQQDSQQPMQQAGQMYSGGTQGQYYQYQPQQQQQFPPPHLQQGGTPNAGIGQPPQQQPGSLMD</sequence>
<feature type="compositionally biased region" description="Polar residues" evidence="6">
    <location>
        <begin position="1412"/>
        <end position="1422"/>
    </location>
</feature>
<reference evidence="8" key="1">
    <citation type="submission" date="2022-07" db="EMBL/GenBank/DDBJ databases">
        <title>Phylogenomic reconstructions and comparative analyses of Kickxellomycotina fungi.</title>
        <authorList>
            <person name="Reynolds N.K."/>
            <person name="Stajich J.E."/>
            <person name="Barry K."/>
            <person name="Grigoriev I.V."/>
            <person name="Crous P."/>
            <person name="Smith M.E."/>
        </authorList>
    </citation>
    <scope>NUCLEOTIDE SEQUENCE</scope>
    <source>
        <strain evidence="8">NBRC 100468</strain>
    </source>
</reference>
<feature type="compositionally biased region" description="Pro residues" evidence="6">
    <location>
        <begin position="1369"/>
        <end position="1385"/>
    </location>
</feature>
<keyword evidence="3" id="KW-0963">Cytoplasm</keyword>
<evidence type="ECO:0000313" key="9">
    <source>
        <dbReference type="Proteomes" id="UP001150538"/>
    </source>
</evidence>
<organism evidence="8 9">
    <name type="scientific">Mycoemilia scoparia</name>
    <dbReference type="NCBI Taxonomy" id="417184"/>
    <lineage>
        <taxon>Eukaryota</taxon>
        <taxon>Fungi</taxon>
        <taxon>Fungi incertae sedis</taxon>
        <taxon>Zoopagomycota</taxon>
        <taxon>Kickxellomycotina</taxon>
        <taxon>Kickxellomycetes</taxon>
        <taxon>Kickxellales</taxon>
        <taxon>Kickxellaceae</taxon>
        <taxon>Mycoemilia</taxon>
    </lineage>
</organism>
<dbReference type="Pfam" id="PF13949">
    <property type="entry name" value="ALIX_LYPXL_bnd"/>
    <property type="match status" value="1"/>
</dbReference>
<dbReference type="GO" id="GO:0043328">
    <property type="term" value="P:protein transport to vacuole involved in ubiquitin-dependent protein catabolic process via the multivesicular body sorting pathway"/>
    <property type="evidence" value="ECO:0007669"/>
    <property type="project" value="TreeGrafter"/>
</dbReference>
<feature type="region of interest" description="Disordered" evidence="6">
    <location>
        <begin position="1248"/>
        <end position="1641"/>
    </location>
</feature>
<feature type="compositionally biased region" description="Pro residues" evidence="6">
    <location>
        <begin position="1521"/>
        <end position="1532"/>
    </location>
</feature>
<dbReference type="EMBL" id="JANBPU010000031">
    <property type="protein sequence ID" value="KAJ1919188.1"/>
    <property type="molecule type" value="Genomic_DNA"/>
</dbReference>
<comment type="subcellular location">
    <subcellularLocation>
        <location evidence="2">Cytoplasm</location>
    </subcellularLocation>
    <subcellularLocation>
        <location evidence="1">Endosome</location>
    </subcellularLocation>
</comment>
<feature type="region of interest" description="Disordered" evidence="6">
    <location>
        <begin position="939"/>
        <end position="1003"/>
    </location>
</feature>
<accession>A0A9W8A446</accession>
<evidence type="ECO:0000256" key="6">
    <source>
        <dbReference type="SAM" id="MobiDB-lite"/>
    </source>
</evidence>
<feature type="compositionally biased region" description="Polar residues" evidence="6">
    <location>
        <begin position="1343"/>
        <end position="1356"/>
    </location>
</feature>
<feature type="region of interest" description="Disordered" evidence="6">
    <location>
        <begin position="838"/>
        <end position="915"/>
    </location>
</feature>
<feature type="compositionally biased region" description="Low complexity" evidence="6">
    <location>
        <begin position="1489"/>
        <end position="1502"/>
    </location>
</feature>
<feature type="compositionally biased region" description="Low complexity" evidence="6">
    <location>
        <begin position="991"/>
        <end position="1003"/>
    </location>
</feature>
<feature type="compositionally biased region" description="Low complexity" evidence="6">
    <location>
        <begin position="1323"/>
        <end position="1342"/>
    </location>
</feature>
<dbReference type="Gene3D" id="1.20.120.560">
    <property type="entry name" value="alix/aip1 in complex with the ypdl late domain"/>
    <property type="match status" value="1"/>
</dbReference>
<feature type="compositionally biased region" description="Polar residues" evidence="6">
    <location>
        <begin position="978"/>
        <end position="990"/>
    </location>
</feature>